<dbReference type="InterPro" id="IPR001279">
    <property type="entry name" value="Metallo-B-lactamas"/>
</dbReference>
<keyword evidence="3" id="KW-0479">Metal-binding</keyword>
<evidence type="ECO:0000256" key="4">
    <source>
        <dbReference type="ARBA" id="ARBA00022801"/>
    </source>
</evidence>
<dbReference type="InterPro" id="IPR051013">
    <property type="entry name" value="MBL_superfamily_lactonases"/>
</dbReference>
<keyword evidence="4" id="KW-0378">Hydrolase</keyword>
<evidence type="ECO:0000256" key="2">
    <source>
        <dbReference type="ARBA" id="ARBA00007749"/>
    </source>
</evidence>
<dbReference type="GO" id="GO:0016787">
    <property type="term" value="F:hydrolase activity"/>
    <property type="evidence" value="ECO:0007669"/>
    <property type="project" value="UniProtKB-KW"/>
</dbReference>
<accession>A0A7X6HDA7</accession>
<feature type="domain" description="Metallo-beta-lactamase" evidence="6">
    <location>
        <begin position="39"/>
        <end position="240"/>
    </location>
</feature>
<proteinExistence type="inferred from homology"/>
<dbReference type="Pfam" id="PF00753">
    <property type="entry name" value="Lactamase_B"/>
    <property type="match status" value="1"/>
</dbReference>
<keyword evidence="5" id="KW-0862">Zinc</keyword>
<dbReference type="PANTHER" id="PTHR42978:SF7">
    <property type="entry name" value="METALLO-HYDROLASE RV2300C-RELATED"/>
    <property type="match status" value="1"/>
</dbReference>
<dbReference type="SMART" id="SM00849">
    <property type="entry name" value="Lactamase_B"/>
    <property type="match status" value="1"/>
</dbReference>
<name>A0A7X6HDA7_9MICC</name>
<dbReference type="CDD" id="cd07729">
    <property type="entry name" value="AHL_lactonase_MBL-fold"/>
    <property type="match status" value="1"/>
</dbReference>
<comment type="similarity">
    <text evidence="2">Belongs to the metallo-beta-lactamase superfamily.</text>
</comment>
<keyword evidence="8" id="KW-1185">Reference proteome</keyword>
<evidence type="ECO:0000313" key="8">
    <source>
        <dbReference type="Proteomes" id="UP000544090"/>
    </source>
</evidence>
<dbReference type="SUPFAM" id="SSF56281">
    <property type="entry name" value="Metallo-hydrolase/oxidoreductase"/>
    <property type="match status" value="1"/>
</dbReference>
<dbReference type="PANTHER" id="PTHR42978">
    <property type="entry name" value="QUORUM-QUENCHING LACTONASE YTNP-RELATED-RELATED"/>
    <property type="match status" value="1"/>
</dbReference>
<reference evidence="7 8" key="1">
    <citation type="submission" date="2020-04" db="EMBL/GenBank/DDBJ databases">
        <title>Arthrobacter sp. nov.</title>
        <authorList>
            <person name="Liu S."/>
        </authorList>
    </citation>
    <scope>NUCLEOTIDE SEQUENCE [LARGE SCALE GENOMIC DNA]</scope>
    <source>
        <strain evidence="7 8">E918</strain>
    </source>
</reference>
<dbReference type="AlphaFoldDB" id="A0A7X6HDA7"/>
<protein>
    <submittedName>
        <fullName evidence="7">N-acyl homoserine lactonase family protein</fullName>
    </submittedName>
</protein>
<dbReference type="Gene3D" id="3.60.15.10">
    <property type="entry name" value="Ribonuclease Z/Hydroxyacylglutathione hydrolase-like"/>
    <property type="match status" value="1"/>
</dbReference>
<dbReference type="GO" id="GO:0046872">
    <property type="term" value="F:metal ion binding"/>
    <property type="evidence" value="ECO:0007669"/>
    <property type="project" value="UniProtKB-KW"/>
</dbReference>
<evidence type="ECO:0000256" key="3">
    <source>
        <dbReference type="ARBA" id="ARBA00022723"/>
    </source>
</evidence>
<comment type="cofactor">
    <cofactor evidence="1">
        <name>Zn(2+)</name>
        <dbReference type="ChEBI" id="CHEBI:29105"/>
    </cofactor>
</comment>
<gene>
    <name evidence="7" type="ORF">HGG74_07665</name>
</gene>
<evidence type="ECO:0000256" key="5">
    <source>
        <dbReference type="ARBA" id="ARBA00022833"/>
    </source>
</evidence>
<evidence type="ECO:0000313" key="7">
    <source>
        <dbReference type="EMBL" id="NKX54420.1"/>
    </source>
</evidence>
<dbReference type="Proteomes" id="UP000544090">
    <property type="component" value="Unassembled WGS sequence"/>
</dbReference>
<evidence type="ECO:0000256" key="1">
    <source>
        <dbReference type="ARBA" id="ARBA00001947"/>
    </source>
</evidence>
<evidence type="ECO:0000259" key="6">
    <source>
        <dbReference type="SMART" id="SM00849"/>
    </source>
</evidence>
<dbReference type="InterPro" id="IPR036866">
    <property type="entry name" value="RibonucZ/Hydroxyglut_hydro"/>
</dbReference>
<dbReference type="EMBL" id="JAAZSQ010000005">
    <property type="protein sequence ID" value="NKX54420.1"/>
    <property type="molecule type" value="Genomic_DNA"/>
</dbReference>
<organism evidence="7 8">
    <name type="scientific">Arthrobacter mobilis</name>
    <dbReference type="NCBI Taxonomy" id="2724944"/>
    <lineage>
        <taxon>Bacteria</taxon>
        <taxon>Bacillati</taxon>
        <taxon>Actinomycetota</taxon>
        <taxon>Actinomycetes</taxon>
        <taxon>Micrococcales</taxon>
        <taxon>Micrococcaceae</taxon>
        <taxon>Arthrobacter</taxon>
    </lineage>
</organism>
<sequence>MSDKYQVSIVKFGTRSTTKSDVYLNYHIYDYPDDPVDMDYFFWVIRNPERTVVVDTGFSQQGGQVRNRTFLIEPAKAFATLGVRAEDNPDVVVTHAHYDHIGNLDLFPDSNVFISQAEFDFWTSRMAERKQFAHSTEVPEIEYLKEVHGQGHIHTFTGRMSLAPGIELIEVGGHTPGQLIVVVDTDEGKAILASDAVHYYEEYEKDLPFLFVSDLPGMYQGFDLIRRLLSDGASHLVPGHDPDTLNRFKRQDDGELAGLVATIGSLADD</sequence>
<dbReference type="RefSeq" id="WP_168485760.1">
    <property type="nucleotide sequence ID" value="NZ_JAAZSQ010000005.1"/>
</dbReference>
<comment type="caution">
    <text evidence="7">The sequence shown here is derived from an EMBL/GenBank/DDBJ whole genome shotgun (WGS) entry which is preliminary data.</text>
</comment>